<comment type="caution">
    <text evidence="3">The sequence shown here is derived from an EMBL/GenBank/DDBJ whole genome shotgun (WGS) entry which is preliminary data.</text>
</comment>
<gene>
    <name evidence="3" type="ORF">EA473_18715</name>
</gene>
<evidence type="ECO:0000259" key="2">
    <source>
        <dbReference type="Pfam" id="PF13796"/>
    </source>
</evidence>
<evidence type="ECO:0000313" key="4">
    <source>
        <dbReference type="Proteomes" id="UP000282323"/>
    </source>
</evidence>
<dbReference type="AlphaFoldDB" id="A0A3N6MDF0"/>
<dbReference type="Proteomes" id="UP000282323">
    <property type="component" value="Unassembled WGS sequence"/>
</dbReference>
<feature type="domain" description="Putative sensor" evidence="2">
    <location>
        <begin position="41"/>
        <end position="227"/>
    </location>
</feature>
<feature type="transmembrane region" description="Helical" evidence="1">
    <location>
        <begin position="64"/>
        <end position="89"/>
    </location>
</feature>
<keyword evidence="4" id="KW-1185">Reference proteome</keyword>
<keyword evidence="1" id="KW-1133">Transmembrane helix</keyword>
<reference evidence="3 4" key="1">
    <citation type="submission" date="2018-10" db="EMBL/GenBank/DDBJ databases">
        <title>Natrarchaeobius chitinivorans gen. nov., sp. nov., and Natrarchaeobius haloalkaliphilus sp. nov., alkaliphilic, chitin-utilizing haloarchaea from hypersaline alkaline lakes.</title>
        <authorList>
            <person name="Sorokin D.Y."/>
            <person name="Elcheninov A.G."/>
            <person name="Kostrikina N.A."/>
            <person name="Bale N.J."/>
            <person name="Sinninghe Damste J.S."/>
            <person name="Khijniak T.V."/>
            <person name="Kublanov I.V."/>
            <person name="Toshchakov S.V."/>
        </authorList>
    </citation>
    <scope>NUCLEOTIDE SEQUENCE [LARGE SCALE GENOMIC DNA]</scope>
    <source>
        <strain evidence="3 4">AArcht4T</strain>
    </source>
</reference>
<evidence type="ECO:0000256" key="1">
    <source>
        <dbReference type="SAM" id="Phobius"/>
    </source>
</evidence>
<protein>
    <submittedName>
        <fullName evidence="3">Sensor protein</fullName>
    </submittedName>
</protein>
<dbReference type="InterPro" id="IPR025828">
    <property type="entry name" value="Put_sensor_dom"/>
</dbReference>
<keyword evidence="1" id="KW-0472">Membrane</keyword>
<dbReference type="RefSeq" id="WP_124197101.1">
    <property type="nucleotide sequence ID" value="NZ_REGA01000020.1"/>
</dbReference>
<dbReference type="Pfam" id="PF13796">
    <property type="entry name" value="Sensor"/>
    <property type="match status" value="1"/>
</dbReference>
<accession>A0A3N6MDF0</accession>
<name>A0A3N6MDF0_NATCH</name>
<feature type="transmembrane region" description="Helical" evidence="1">
    <location>
        <begin position="126"/>
        <end position="145"/>
    </location>
</feature>
<dbReference type="EMBL" id="REGA01000020">
    <property type="protein sequence ID" value="RQG91826.1"/>
    <property type="molecule type" value="Genomic_DNA"/>
</dbReference>
<proteinExistence type="predicted"/>
<dbReference type="OrthoDB" id="253413at2157"/>
<sequence>MSSMQSAFAIGQNGSDGPRDRPVRWFFGVPFRLQTYSNLLYLAVAFPLGLLYFVTVVTGVSLGVGLSVTLVGIPILAFLVGFVMVLAALEAVLTTHLVGVDTPLPAALRKENPRSLLRAEDGYDDALVALVTAPTTWTSFVVVLAKFVYGTVAFTLLVTAVAVVTAMLAAPLVYGDPTVTYMIGQYQVETLPVALLVAGFGVVLGFLSVHVLNAVAVVGGVLNAILLGAFDDRSPDGDPE</sequence>
<keyword evidence="1" id="KW-0812">Transmembrane</keyword>
<organism evidence="3 4">
    <name type="scientific">Natrarchaeobius chitinivorans</name>
    <dbReference type="NCBI Taxonomy" id="1679083"/>
    <lineage>
        <taxon>Archaea</taxon>
        <taxon>Methanobacteriati</taxon>
        <taxon>Methanobacteriota</taxon>
        <taxon>Stenosarchaea group</taxon>
        <taxon>Halobacteria</taxon>
        <taxon>Halobacteriales</taxon>
        <taxon>Natrialbaceae</taxon>
        <taxon>Natrarchaeobius</taxon>
    </lineage>
</organism>
<feature type="transmembrane region" description="Helical" evidence="1">
    <location>
        <begin position="152"/>
        <end position="174"/>
    </location>
</feature>
<feature type="transmembrane region" description="Helical" evidence="1">
    <location>
        <begin position="39"/>
        <end position="57"/>
    </location>
</feature>
<evidence type="ECO:0000313" key="3">
    <source>
        <dbReference type="EMBL" id="RQG91826.1"/>
    </source>
</evidence>
<feature type="transmembrane region" description="Helical" evidence="1">
    <location>
        <begin position="194"/>
        <end position="227"/>
    </location>
</feature>